<feature type="chain" id="PRO_5003939832" evidence="1">
    <location>
        <begin position="21"/>
        <end position="1554"/>
    </location>
</feature>
<evidence type="ECO:0000256" key="1">
    <source>
        <dbReference type="SAM" id="SignalP"/>
    </source>
</evidence>
<dbReference type="InterPro" id="IPR051957">
    <property type="entry name" value="CRISP-LCCL_domain"/>
</dbReference>
<dbReference type="EMBL" id="CP001669">
    <property type="protein sequence ID" value="AFZ79194.1"/>
    <property type="molecule type" value="Genomic_DNA"/>
</dbReference>
<dbReference type="Gene3D" id="2.170.130.20">
    <property type="entry name" value="LCCL-like domain"/>
    <property type="match status" value="1"/>
</dbReference>
<dbReference type="PROSITE" id="PS50820">
    <property type="entry name" value="LCCL"/>
    <property type="match status" value="1"/>
</dbReference>
<dbReference type="SUPFAM" id="SSF69848">
    <property type="entry name" value="LCCL domain"/>
    <property type="match status" value="1"/>
</dbReference>
<dbReference type="NCBIfam" id="NF040941">
    <property type="entry name" value="GGGWT_bact"/>
    <property type="match status" value="1"/>
</dbReference>
<dbReference type="InterPro" id="IPR008979">
    <property type="entry name" value="Galactose-bd-like_sf"/>
</dbReference>
<dbReference type="SUPFAM" id="SSF49785">
    <property type="entry name" value="Galactose-binding domain-like"/>
    <property type="match status" value="2"/>
</dbReference>
<dbReference type="SUPFAM" id="SSF50370">
    <property type="entry name" value="Ricin B-like lectins"/>
    <property type="match status" value="1"/>
</dbReference>
<sequence>MWLFYLINLLLFCYFTHVTSRSANEFYTFRDAKATSLFIAVNNDVEKHSASRAFQIGPSYWCSAGHHTETDFVSWTGELNEKAKISQLDVFWEYAPKEVEVSLSITGDDFNIVMPFKETFGSKPSYKEVFKFDTPHEARFVRLTLRGSINTYFGIREIHIVGYGSPLFMIKSGISSPEGEMCLQLEEGQNTNKARVVLDTCTHAIAASDGRELWRHNSRQQIVSAITYPPKCLTAADPSKHGSIILDDCSDDSLTWEFMGNSQLSLKSTEELCLTQQDEYSSQAGMGNLIEILKSEVKITSTGSTEGHEEKFAIDGNIQTYWASLLFHDSNTHVTNISIDFGKVVHASRVRIDWEYQPFAYFIESSDDNIIFKRLVANLSNASHITTDSFYGTDFRYLRVVMMKPHYSHGKVSGGFIYGIRDISVLTSNLQTVIGDCRAAANSSDARDKYFVSYVSSFDPKLSSKIKSMEDDLHGIINEISEELNHLRESLESTTECMDEKNDYDNHLATMVKNEHDLWKIIQSSQCYAKNGSDPIVSTIGETISNPAEDCHVIKSDNRNATSGFYWIEPKCSKHPLRVYCDMDSLTSIYVWNGKGNTVAPQPLHNLRSPSHIRYQCAAFGLDPLIIKSKHQINELKKALHLMDFENKVESFVPLAYRFGNSNKFKDLLNIFSFMGFPSDIVNDPLVENGEIPVPTNSVDLHNNAAGLSIATGDIEMFDLETSDLSAVVCSTNITDNVVVPVSLTCDDMFSKTNKLSGNLNTNILVRCDEDCSSSKEFHVYGSNGLYSDHSSICKAAIHSGIIGPKGIFTISIEKGLKYYEGSNENGVQSFSYNKSWQGLKDLISKNDKEDEIPDHSGPDCKFSIRILPIEKRCPIVEAHGSFLQISDVKSIAATNNGNEQKISVKSIQEKNVDAEEFAVEQSDPTTKKEALKVINEMDAMYGVDSKSVTAMIEEIAVVVSQSKKRLKPLESVSNHQDHGVLSLLDRVNALSEKASNLFSSSEFQKTMYEKLLADEEGKSVDISDDFKLDYTKMPFSKTFKIHDTMMSSGGPSHWGYSDSPFEDHNNYIVQSSDINSNIKAEGTFAFLKHYTYFDFDMNIDLLSKYEGSIGVAFRVQDQFNYYLFVMNYNESYKQLLKVQDGIVLVLSTNPDGGFTSNKWTNIKISVSHSQITIHSNENIILTALDTSFLHGSIALYSNGTNGTFYFDNIEIKGKPCKNIESPKRLDRLKELPCCHYNETFLGKFDDSYSVINPRHLHTTSWLFKEMFGGKHLAIHQRNASLDSLEIGSLAILKNDRLCNTGFFRFRVFPQCDNGIVGAVLHYHDENNMYLAELSISELRIRKIENGSAKTLSSTSATFIPSRWNIIEIAIEKNSITAKIKNGIDHDSFLREWLTSSDYEIKANVDLSGDLGRGIGLKSYACDSCYFDNIQVSPVIEREKLPLTNFVQELSISNVWKPCITNVHILSRVSVCKKIFRNPKDINACTVDFCEPCCLHHTKLLGEYERHNCQEQCHKNQQIAKLYMEKFESYVNSCISLQGPGFDHCEGVSSTTMM</sequence>
<dbReference type="Gene3D" id="2.60.120.560">
    <property type="entry name" value="Exo-inulinase, domain 1"/>
    <property type="match status" value="2"/>
</dbReference>
<evidence type="ECO:0000313" key="4">
    <source>
        <dbReference type="Proteomes" id="UP000031512"/>
    </source>
</evidence>
<dbReference type="Pfam" id="PF00754">
    <property type="entry name" value="F5_F8_type_C"/>
    <property type="match status" value="1"/>
</dbReference>
<keyword evidence="4" id="KW-1185">Reference proteome</keyword>
<dbReference type="Gene3D" id="2.60.120.260">
    <property type="entry name" value="Galactose-binding domain-like"/>
    <property type="match status" value="2"/>
</dbReference>
<dbReference type="KEGG" id="beq:BEWA_020400"/>
<dbReference type="InterPro" id="IPR000772">
    <property type="entry name" value="Ricin_B_lectin"/>
</dbReference>
<dbReference type="PANTHER" id="PTHR31331:SF1">
    <property type="entry name" value="CYSTEINE RICH SECRETORY PROTEIN LCCL DOMAIN CONTAINING 2"/>
    <property type="match status" value="1"/>
</dbReference>
<dbReference type="OrthoDB" id="414826at2759"/>
<dbReference type="SMART" id="SM00603">
    <property type="entry name" value="LCCL"/>
    <property type="match status" value="1"/>
</dbReference>
<dbReference type="STRING" id="1537102.L0AWB2"/>
<dbReference type="Pfam" id="PF00652">
    <property type="entry name" value="Ricin_B_lectin"/>
    <property type="match status" value="1"/>
</dbReference>
<dbReference type="InterPro" id="IPR004043">
    <property type="entry name" value="LCCL"/>
</dbReference>
<proteinExistence type="predicted"/>
<reference evidence="3 4" key="1">
    <citation type="journal article" date="2012" name="BMC Genomics">
        <title>Comparative genomic analysis and phylogenetic position of Theileria equi.</title>
        <authorList>
            <person name="Kappmeyer L.S."/>
            <person name="Thiagarajan M."/>
            <person name="Herndon D.R."/>
            <person name="Ramsay J.D."/>
            <person name="Caler E."/>
            <person name="Djikeng A."/>
            <person name="Gillespie J.J."/>
            <person name="Lau A.O."/>
            <person name="Roalson E.H."/>
            <person name="Silva J.C."/>
            <person name="Silva M.G."/>
            <person name="Suarez C.E."/>
            <person name="Ueti M.W."/>
            <person name="Nene V.M."/>
            <person name="Mealey R.H."/>
            <person name="Knowles D.P."/>
            <person name="Brayton K.A."/>
        </authorList>
    </citation>
    <scope>NUCLEOTIDE SEQUENCE [LARGE SCALE GENOMIC DNA]</scope>
    <source>
        <strain evidence="3 4">WA</strain>
    </source>
</reference>
<keyword evidence="1" id="KW-0732">Signal</keyword>
<feature type="domain" description="LCCL" evidence="2">
    <location>
        <begin position="740"/>
        <end position="840"/>
    </location>
</feature>
<accession>L0AWB2</accession>
<dbReference type="PANTHER" id="PTHR31331">
    <property type="entry name" value="LCCL DOMAIN PROTEIN (AFU_ORTHOLOGUE AFUA_5G08630)"/>
    <property type="match status" value="1"/>
</dbReference>
<dbReference type="SUPFAM" id="SSF56496">
    <property type="entry name" value="Fibrinogen C-terminal domain-like"/>
    <property type="match status" value="1"/>
</dbReference>
<dbReference type="GeneID" id="15806760"/>
<gene>
    <name evidence="3" type="ORF">BEWA_020400</name>
</gene>
<dbReference type="Gene3D" id="2.60.120.1000">
    <property type="match status" value="1"/>
</dbReference>
<dbReference type="RefSeq" id="XP_004828860.1">
    <property type="nucleotide sequence ID" value="XM_004828803.1"/>
</dbReference>
<evidence type="ECO:0000259" key="2">
    <source>
        <dbReference type="PROSITE" id="PS50820"/>
    </source>
</evidence>
<evidence type="ECO:0000313" key="3">
    <source>
        <dbReference type="EMBL" id="AFZ79194.1"/>
    </source>
</evidence>
<dbReference type="VEuPathDB" id="PiroplasmaDB:BEWA_020400"/>
<dbReference type="Proteomes" id="UP000031512">
    <property type="component" value="Chromosome 1"/>
</dbReference>
<dbReference type="PROSITE" id="PS50231">
    <property type="entry name" value="RICIN_B_LECTIN"/>
    <property type="match status" value="1"/>
</dbReference>
<dbReference type="eggNOG" id="ENOG502S4A2">
    <property type="taxonomic scope" value="Eukaryota"/>
</dbReference>
<organism evidence="3 4">
    <name type="scientific">Theileria equi strain WA</name>
    <dbReference type="NCBI Taxonomy" id="1537102"/>
    <lineage>
        <taxon>Eukaryota</taxon>
        <taxon>Sar</taxon>
        <taxon>Alveolata</taxon>
        <taxon>Apicomplexa</taxon>
        <taxon>Aconoidasida</taxon>
        <taxon>Piroplasmida</taxon>
        <taxon>Theileriidae</taxon>
        <taxon>Theileria</taxon>
    </lineage>
</organism>
<dbReference type="InterPro" id="IPR036056">
    <property type="entry name" value="Fibrinogen-like_C"/>
</dbReference>
<dbReference type="InterPro" id="IPR000421">
    <property type="entry name" value="FA58C"/>
</dbReference>
<protein>
    <submittedName>
        <fullName evidence="3">Bromodomain containing protein</fullName>
    </submittedName>
</protein>
<dbReference type="InterPro" id="IPR036609">
    <property type="entry name" value="LCCL_sf"/>
</dbReference>
<feature type="signal peptide" evidence="1">
    <location>
        <begin position="1"/>
        <end position="20"/>
    </location>
</feature>
<dbReference type="InterPro" id="IPR035992">
    <property type="entry name" value="Ricin_B-like_lectins"/>
</dbReference>
<dbReference type="Gene3D" id="2.80.10.50">
    <property type="match status" value="1"/>
</dbReference>
<dbReference type="Pfam" id="PF03815">
    <property type="entry name" value="LCCL"/>
    <property type="match status" value="1"/>
</dbReference>
<name>L0AWB2_THEEQ</name>